<keyword evidence="1" id="KW-1133">Transmembrane helix</keyword>
<feature type="transmembrane region" description="Helical" evidence="1">
    <location>
        <begin position="201"/>
        <end position="220"/>
    </location>
</feature>
<name>A0AA39IN52_9BILA</name>
<feature type="transmembrane region" description="Helical" evidence="1">
    <location>
        <begin position="107"/>
        <end position="128"/>
    </location>
</feature>
<evidence type="ECO:0000256" key="1">
    <source>
        <dbReference type="SAM" id="Phobius"/>
    </source>
</evidence>
<evidence type="ECO:0000313" key="3">
    <source>
        <dbReference type="Proteomes" id="UP001175271"/>
    </source>
</evidence>
<proteinExistence type="predicted"/>
<keyword evidence="1" id="KW-0472">Membrane</keyword>
<comment type="caution">
    <text evidence="2">The sequence shown here is derived from an EMBL/GenBank/DDBJ whole genome shotgun (WGS) entry which is preliminary data.</text>
</comment>
<gene>
    <name evidence="2" type="ORF">QR680_010205</name>
</gene>
<feature type="transmembrane region" description="Helical" evidence="1">
    <location>
        <begin position="226"/>
        <end position="252"/>
    </location>
</feature>
<dbReference type="EMBL" id="JAUCMV010000001">
    <property type="protein sequence ID" value="KAK0427387.1"/>
    <property type="molecule type" value="Genomic_DNA"/>
</dbReference>
<dbReference type="Proteomes" id="UP001175271">
    <property type="component" value="Unassembled WGS sequence"/>
</dbReference>
<accession>A0AA39IN52</accession>
<keyword evidence="3" id="KW-1185">Reference proteome</keyword>
<sequence length="267" mass="29868">MNANVDKPPVPDGCYSLNCSNILSKRTFSAGSIVALSICVVLSGSIFNYVYYKFRNANQNLKSETARLNQFARYVFYMRVVFETVPYFTDIILANAPVKYKGQLNRILNISAALLGSVLFVYLLVSYFKVIDFHVSSVSDDCYTLTCTTPFRIERAALNVRTGLSVANVIVGSVFLTVFLKRKPFMKSSVAKINKLTRFLFFARLFLEVIPLLVDTIFISQRGVSIGYYIGAFGAIGCTVEAFCFVLVYYVAFGVMKKTVPRISSTQ</sequence>
<protein>
    <submittedName>
        <fullName evidence="2">Uncharacterized protein</fullName>
    </submittedName>
</protein>
<feature type="transmembrane region" description="Helical" evidence="1">
    <location>
        <begin position="160"/>
        <end position="180"/>
    </location>
</feature>
<organism evidence="2 3">
    <name type="scientific">Steinernema hermaphroditum</name>
    <dbReference type="NCBI Taxonomy" id="289476"/>
    <lineage>
        <taxon>Eukaryota</taxon>
        <taxon>Metazoa</taxon>
        <taxon>Ecdysozoa</taxon>
        <taxon>Nematoda</taxon>
        <taxon>Chromadorea</taxon>
        <taxon>Rhabditida</taxon>
        <taxon>Tylenchina</taxon>
        <taxon>Panagrolaimomorpha</taxon>
        <taxon>Strongyloidoidea</taxon>
        <taxon>Steinernematidae</taxon>
        <taxon>Steinernema</taxon>
    </lineage>
</organism>
<feature type="transmembrane region" description="Helical" evidence="1">
    <location>
        <begin position="30"/>
        <end position="52"/>
    </location>
</feature>
<reference evidence="2" key="1">
    <citation type="submission" date="2023-06" db="EMBL/GenBank/DDBJ databases">
        <title>Genomic analysis of the entomopathogenic nematode Steinernema hermaphroditum.</title>
        <authorList>
            <person name="Schwarz E.M."/>
            <person name="Heppert J.K."/>
            <person name="Baniya A."/>
            <person name="Schwartz H.T."/>
            <person name="Tan C.-H."/>
            <person name="Antoshechkin I."/>
            <person name="Sternberg P.W."/>
            <person name="Goodrich-Blair H."/>
            <person name="Dillman A.R."/>
        </authorList>
    </citation>
    <scope>NUCLEOTIDE SEQUENCE</scope>
    <source>
        <strain evidence="2">PS9179</strain>
        <tissue evidence="2">Whole animal</tissue>
    </source>
</reference>
<evidence type="ECO:0000313" key="2">
    <source>
        <dbReference type="EMBL" id="KAK0427387.1"/>
    </source>
</evidence>
<dbReference type="AlphaFoldDB" id="A0AA39IN52"/>
<keyword evidence="1" id="KW-0812">Transmembrane</keyword>